<name>A0A5M7BIS2_9FLAO</name>
<dbReference type="InterPro" id="IPR045175">
    <property type="entry name" value="M28_fam"/>
</dbReference>
<dbReference type="Gene3D" id="3.40.630.10">
    <property type="entry name" value="Zn peptidases"/>
    <property type="match status" value="1"/>
</dbReference>
<dbReference type="EMBL" id="VWRS01000001">
    <property type="protein sequence ID" value="KAA5828088.1"/>
    <property type="molecule type" value="Genomic_DNA"/>
</dbReference>
<keyword evidence="4" id="KW-1185">Reference proteome</keyword>
<gene>
    <name evidence="2" type="ORF">F2B50_04445</name>
    <name evidence="3" type="ORF">FPF71_04445</name>
</gene>
<accession>A0A5M7BIS2</accession>
<dbReference type="Proteomes" id="UP000315145">
    <property type="component" value="Unassembled WGS sequence"/>
</dbReference>
<dbReference type="AlphaFoldDB" id="A0A5M7BIS2"/>
<keyword evidence="2" id="KW-0378">Hydrolase</keyword>
<dbReference type="RefSeq" id="WP_144115453.1">
    <property type="nucleotide sequence ID" value="NZ_JACHGE010000001.1"/>
</dbReference>
<organism evidence="2 5">
    <name type="scientific">Algibacter amylolyticus</name>
    <dbReference type="NCBI Taxonomy" id="1608400"/>
    <lineage>
        <taxon>Bacteria</taxon>
        <taxon>Pseudomonadati</taxon>
        <taxon>Bacteroidota</taxon>
        <taxon>Flavobacteriia</taxon>
        <taxon>Flavobacteriales</taxon>
        <taxon>Flavobacteriaceae</taxon>
        <taxon>Algibacter</taxon>
    </lineage>
</organism>
<dbReference type="SUPFAM" id="SSF53187">
    <property type="entry name" value="Zn-dependent exopeptidases"/>
    <property type="match status" value="1"/>
</dbReference>
<dbReference type="PANTHER" id="PTHR12147">
    <property type="entry name" value="METALLOPEPTIDASE M28 FAMILY MEMBER"/>
    <property type="match status" value="1"/>
</dbReference>
<dbReference type="Pfam" id="PF04389">
    <property type="entry name" value="Peptidase_M28"/>
    <property type="match status" value="1"/>
</dbReference>
<dbReference type="GO" id="GO:0008235">
    <property type="term" value="F:metalloexopeptidase activity"/>
    <property type="evidence" value="ECO:0007669"/>
    <property type="project" value="InterPro"/>
</dbReference>
<dbReference type="GO" id="GO:0006508">
    <property type="term" value="P:proteolysis"/>
    <property type="evidence" value="ECO:0007669"/>
    <property type="project" value="InterPro"/>
</dbReference>
<comment type="caution">
    <text evidence="2">The sequence shown here is derived from an EMBL/GenBank/DDBJ whole genome shotgun (WGS) entry which is preliminary data.</text>
</comment>
<evidence type="ECO:0000313" key="3">
    <source>
        <dbReference type="EMBL" id="TSJ82333.1"/>
    </source>
</evidence>
<evidence type="ECO:0000313" key="5">
    <source>
        <dbReference type="Proteomes" id="UP000322315"/>
    </source>
</evidence>
<feature type="domain" description="Peptidase M28" evidence="1">
    <location>
        <begin position="119"/>
        <end position="319"/>
    </location>
</feature>
<evidence type="ECO:0000313" key="4">
    <source>
        <dbReference type="Proteomes" id="UP000315145"/>
    </source>
</evidence>
<dbReference type="EMBL" id="VMBF01000001">
    <property type="protein sequence ID" value="TSJ82333.1"/>
    <property type="molecule type" value="Genomic_DNA"/>
</dbReference>
<dbReference type="PROSITE" id="PS51257">
    <property type="entry name" value="PROKAR_LIPOPROTEIN"/>
    <property type="match status" value="1"/>
</dbReference>
<sequence length="343" mass="38287">MKKIFSLLVLALILSCGGQKKIIETNPDAIKPVAQTTEESISKSVSNSSSLVSNTISLETIKASLEYLASDELEGRNTGSKGIEKAAVFIENHFKANHIKPYFETYRDSFNIETVIGYNVVGYLEGNDPKLKNEFVILGAHYDHIGTAKAVNGDVIANGANDDASGTVAVLEWAKHFAKTKSNKRSVLFTLYAAEEMGLKGSEHLAKRLKKQNIDLYTMINFEMIGVPRATTEIMAYMSGYEKSNLAKQLNVYGGSEMIGFFPKAKEFNLFQRSDNYPFYNAFKVPAHAISTFDFTNFEYYHHVDDEADKMDFNHMTNFISKMVPALEGMINAPTKVIKMNNE</sequence>
<dbReference type="PANTHER" id="PTHR12147:SF26">
    <property type="entry name" value="PEPTIDASE M28 DOMAIN-CONTAINING PROTEIN"/>
    <property type="match status" value="1"/>
</dbReference>
<protein>
    <submittedName>
        <fullName evidence="2">M20/M25/M40 family metallo-hydrolase</fullName>
    </submittedName>
</protein>
<evidence type="ECO:0000313" key="2">
    <source>
        <dbReference type="EMBL" id="KAA5828088.1"/>
    </source>
</evidence>
<dbReference type="OrthoDB" id="9764939at2"/>
<dbReference type="CDD" id="cd03877">
    <property type="entry name" value="M28_like"/>
    <property type="match status" value="1"/>
</dbReference>
<reference evidence="3 4" key="2">
    <citation type="submission" date="2019-07" db="EMBL/GenBank/DDBJ databases">
        <title>Algibacter marinivivus sp. nov., isolated from the surface of a marine red alga.</title>
        <authorList>
            <person name="Zhong X."/>
            <person name="Xu W."/>
            <person name="Zhang Y."/>
            <person name="Zhang Q."/>
            <person name="Du Z."/>
        </authorList>
    </citation>
    <scope>NUCLEOTIDE SEQUENCE [LARGE SCALE GENOMIC DNA]</scope>
    <source>
        <strain evidence="3 4">RU-4-M-4</strain>
    </source>
</reference>
<reference evidence="2" key="3">
    <citation type="submission" date="2019-09" db="EMBL/GenBank/DDBJ databases">
        <authorList>
            <person name="Zhang D.-C."/>
        </authorList>
    </citation>
    <scope>NUCLEOTIDE SEQUENCE</scope>
    <source>
        <strain evidence="2">RU-4-M-4</strain>
    </source>
</reference>
<dbReference type="InterPro" id="IPR007484">
    <property type="entry name" value="Peptidase_M28"/>
</dbReference>
<evidence type="ECO:0000259" key="1">
    <source>
        <dbReference type="Pfam" id="PF04389"/>
    </source>
</evidence>
<reference evidence="2 5" key="1">
    <citation type="journal article" date="2015" name="Int. J. Syst. Evol. Microbiol.">
        <title>Algibacter amylolyticus sp. nov., isolated from intertidal sediment.</title>
        <authorList>
            <person name="Zhang D.C."/>
            <person name="Wu J."/>
            <person name="Neuner K."/>
            <person name="Yao J."/>
            <person name="Margesin R."/>
        </authorList>
    </citation>
    <scope>NUCLEOTIDE SEQUENCE [LARGE SCALE GENOMIC DNA]</scope>
    <source>
        <strain evidence="2 5">RU-4-M-4</strain>
    </source>
</reference>
<proteinExistence type="predicted"/>
<dbReference type="Proteomes" id="UP000322315">
    <property type="component" value="Unassembled WGS sequence"/>
</dbReference>